<dbReference type="Pfam" id="PF00126">
    <property type="entry name" value="HTH_1"/>
    <property type="match status" value="1"/>
</dbReference>
<dbReference type="InterPro" id="IPR000847">
    <property type="entry name" value="LysR_HTH_N"/>
</dbReference>
<dbReference type="PROSITE" id="PS50931">
    <property type="entry name" value="HTH_LYSR"/>
    <property type="match status" value="1"/>
</dbReference>
<dbReference type="SUPFAM" id="SSF53850">
    <property type="entry name" value="Periplasmic binding protein-like II"/>
    <property type="match status" value="1"/>
</dbReference>
<evidence type="ECO:0000313" key="6">
    <source>
        <dbReference type="EMBL" id="KMW13029.1"/>
    </source>
</evidence>
<comment type="caution">
    <text evidence="6">The sequence shown here is derived from an EMBL/GenBank/DDBJ whole genome shotgun (WGS) entry which is preliminary data.</text>
</comment>
<dbReference type="InterPro" id="IPR036388">
    <property type="entry name" value="WH-like_DNA-bd_sf"/>
</dbReference>
<dbReference type="RefSeq" id="WP_007870694.1">
    <property type="nucleotide sequence ID" value="NZ_KQ235885.1"/>
</dbReference>
<dbReference type="Proteomes" id="UP000037392">
    <property type="component" value="Unassembled WGS sequence"/>
</dbReference>
<dbReference type="AlphaFoldDB" id="A0A0J9BL81"/>
<dbReference type="GO" id="GO:0000976">
    <property type="term" value="F:transcription cis-regulatory region binding"/>
    <property type="evidence" value="ECO:0007669"/>
    <property type="project" value="TreeGrafter"/>
</dbReference>
<evidence type="ECO:0000313" key="7">
    <source>
        <dbReference type="Proteomes" id="UP000037392"/>
    </source>
</evidence>
<dbReference type="EMBL" id="ADLK01000047">
    <property type="protein sequence ID" value="KMW13029.1"/>
    <property type="molecule type" value="Genomic_DNA"/>
</dbReference>
<dbReference type="GeneID" id="93164987"/>
<evidence type="ECO:0000259" key="5">
    <source>
        <dbReference type="PROSITE" id="PS50931"/>
    </source>
</evidence>
<dbReference type="GO" id="GO:0003700">
    <property type="term" value="F:DNA-binding transcription factor activity"/>
    <property type="evidence" value="ECO:0007669"/>
    <property type="project" value="InterPro"/>
</dbReference>
<dbReference type="Pfam" id="PF03466">
    <property type="entry name" value="LysR_substrate"/>
    <property type="match status" value="1"/>
</dbReference>
<keyword evidence="3" id="KW-0238">DNA-binding</keyword>
<evidence type="ECO:0000256" key="3">
    <source>
        <dbReference type="ARBA" id="ARBA00023125"/>
    </source>
</evidence>
<dbReference type="OrthoDB" id="119203at2"/>
<dbReference type="InterPro" id="IPR036390">
    <property type="entry name" value="WH_DNA-bd_sf"/>
</dbReference>
<protein>
    <recommendedName>
        <fullName evidence="5">HTH lysR-type domain-containing protein</fullName>
    </recommendedName>
</protein>
<proteinExistence type="inferred from homology"/>
<organism evidence="6 7">
    <name type="scientific">[Clostridium] citroniae WAL-19142</name>
    <dbReference type="NCBI Taxonomy" id="742734"/>
    <lineage>
        <taxon>Bacteria</taxon>
        <taxon>Bacillati</taxon>
        <taxon>Bacillota</taxon>
        <taxon>Clostridia</taxon>
        <taxon>Lachnospirales</taxon>
        <taxon>Lachnospiraceae</taxon>
        <taxon>Enterocloster</taxon>
    </lineage>
</organism>
<comment type="similarity">
    <text evidence="1">Belongs to the LysR transcriptional regulatory family.</text>
</comment>
<dbReference type="PANTHER" id="PTHR30126">
    <property type="entry name" value="HTH-TYPE TRANSCRIPTIONAL REGULATOR"/>
    <property type="match status" value="1"/>
</dbReference>
<keyword evidence="2" id="KW-0805">Transcription regulation</keyword>
<keyword evidence="4" id="KW-0804">Transcription</keyword>
<evidence type="ECO:0000256" key="2">
    <source>
        <dbReference type="ARBA" id="ARBA00023015"/>
    </source>
</evidence>
<dbReference type="Gene3D" id="3.40.190.290">
    <property type="match status" value="1"/>
</dbReference>
<dbReference type="PRINTS" id="PR00039">
    <property type="entry name" value="HTHLYSR"/>
</dbReference>
<feature type="domain" description="HTH lysR-type" evidence="5">
    <location>
        <begin position="1"/>
        <end position="58"/>
    </location>
</feature>
<sequence length="299" mass="34275">MLIEQIIMFDRIAREKSISKAASASHISQPALSQQMQRLEEELGVKLFERSNRGITLTKAGEVMNKYSAQFLETYSDLREELDNLQTYSGTFRIAATPVACNYALPCCLYKVNHKYPNYSFSLNSVSSNEVIHRIERGQADLGFIVGKIQEEKIVCSPAFSDKICLVASHGFHIPDRVTLDNLKRIPMVMLNEQFSSYRLLRQYLDQQGHPVEKFKVMFQLDSTESVKSTVMAGHGVAFLPYITIKKEVYQKQIKIIPVTDFDLNYDVYSIYHMHEAKENQTLEEIVKYFISIVSKSIC</sequence>
<name>A0A0J9BL81_9FIRM</name>
<dbReference type="FunFam" id="1.10.10.10:FF:000001">
    <property type="entry name" value="LysR family transcriptional regulator"/>
    <property type="match status" value="1"/>
</dbReference>
<evidence type="ECO:0000256" key="1">
    <source>
        <dbReference type="ARBA" id="ARBA00009437"/>
    </source>
</evidence>
<dbReference type="PATRIC" id="fig|742734.4.peg.5562"/>
<reference evidence="6 7" key="1">
    <citation type="submission" date="2011-04" db="EMBL/GenBank/DDBJ databases">
        <title>The Genome Sequence of Clostridium citroniae WAL-19142.</title>
        <authorList>
            <consortium name="The Broad Institute Genome Sequencing Platform"/>
            <person name="Earl A."/>
            <person name="Ward D."/>
            <person name="Feldgarden M."/>
            <person name="Gevers D."/>
            <person name="Warren Y.A."/>
            <person name="Tyrrell K.L."/>
            <person name="Citron D.M."/>
            <person name="Goldstein E.J."/>
            <person name="Daigneault M."/>
            <person name="Allen-Vercoe E."/>
            <person name="Young S.K."/>
            <person name="Zeng Q."/>
            <person name="Gargeya S."/>
            <person name="Fitzgerald M."/>
            <person name="Haas B."/>
            <person name="Abouelleil A."/>
            <person name="Alvarado L."/>
            <person name="Arachchi H.M."/>
            <person name="Berlin A."/>
            <person name="Brown A."/>
            <person name="Chapman S.B."/>
            <person name="Chen Z."/>
            <person name="Dunbar C."/>
            <person name="Freedman E."/>
            <person name="Gearin G."/>
            <person name="Gellesch M."/>
            <person name="Goldberg J."/>
            <person name="Griggs A."/>
            <person name="Gujja S."/>
            <person name="Heilman E.R."/>
            <person name="Heiman D."/>
            <person name="Howarth C."/>
            <person name="Larson L."/>
            <person name="Lui A."/>
            <person name="MacDonald P.J."/>
            <person name="Mehta T."/>
            <person name="Montmayeur A."/>
            <person name="Murphy C."/>
            <person name="Neiman D."/>
            <person name="Pearson M."/>
            <person name="Priest M."/>
            <person name="Roberts A."/>
            <person name="Saif S."/>
            <person name="Shea T."/>
            <person name="Shenoy N."/>
            <person name="Sisk P."/>
            <person name="Stolte C."/>
            <person name="Sykes S."/>
            <person name="White J."/>
            <person name="Yandava C."/>
            <person name="Wortman J."/>
            <person name="Nusbaum C."/>
            <person name="Birren B."/>
        </authorList>
    </citation>
    <scope>NUCLEOTIDE SEQUENCE [LARGE SCALE GENOMIC DNA]</scope>
    <source>
        <strain evidence="6 7">WAL-19142</strain>
    </source>
</reference>
<gene>
    <name evidence="6" type="ORF">HMPREF9470_05201</name>
</gene>
<dbReference type="InterPro" id="IPR005119">
    <property type="entry name" value="LysR_subst-bd"/>
</dbReference>
<accession>A0A0J9BL81</accession>
<dbReference type="SUPFAM" id="SSF46785">
    <property type="entry name" value="Winged helix' DNA-binding domain"/>
    <property type="match status" value="1"/>
</dbReference>
<dbReference type="PANTHER" id="PTHR30126:SF39">
    <property type="entry name" value="HTH-TYPE TRANSCRIPTIONAL REGULATOR CYSL"/>
    <property type="match status" value="1"/>
</dbReference>
<evidence type="ECO:0000256" key="4">
    <source>
        <dbReference type="ARBA" id="ARBA00023163"/>
    </source>
</evidence>
<dbReference type="Gene3D" id="1.10.10.10">
    <property type="entry name" value="Winged helix-like DNA-binding domain superfamily/Winged helix DNA-binding domain"/>
    <property type="match status" value="1"/>
</dbReference>